<reference evidence="1 2" key="1">
    <citation type="journal article" date="2020" name="Front. Microbiol.">
        <title>Single-cell genomics of novel Actinobacteria with the Wood-Ljungdahl pathway discovered in a serpentinizing system.</title>
        <authorList>
            <person name="Merino N."/>
            <person name="Kawai M."/>
            <person name="Boyd E.S."/>
            <person name="Colman D.R."/>
            <person name="McGlynn S.E."/>
            <person name="Nealson K.H."/>
            <person name="Kurokawa K."/>
            <person name="Hongoh Y."/>
        </authorList>
    </citation>
    <scope>NUCLEOTIDE SEQUENCE [LARGE SCALE GENOMIC DNA]</scope>
    <source>
        <strain evidence="1 2">S43</strain>
    </source>
</reference>
<name>A0A6V8PTP1_9ACTN</name>
<dbReference type="EMBL" id="BLSB01000312">
    <property type="protein sequence ID" value="GFP35949.1"/>
    <property type="molecule type" value="Genomic_DNA"/>
</dbReference>
<evidence type="ECO:0000313" key="1">
    <source>
        <dbReference type="EMBL" id="GFP35949.1"/>
    </source>
</evidence>
<evidence type="ECO:0000313" key="2">
    <source>
        <dbReference type="Proteomes" id="UP000576480"/>
    </source>
</evidence>
<dbReference type="AlphaFoldDB" id="A0A6V8PTP1"/>
<gene>
    <name evidence="1" type="ORF">HKBW3S43_01737</name>
</gene>
<proteinExistence type="predicted"/>
<accession>A0A6V8PTP1</accession>
<comment type="caution">
    <text evidence="1">The sequence shown here is derived from an EMBL/GenBank/DDBJ whole genome shotgun (WGS) entry which is preliminary data.</text>
</comment>
<sequence length="61" mass="7078">TKIIGRSGSAEIMQPDYRFLDNEIKSNVTRLTKGELLLSHAVYRQPVKIIFPKPAFRQEEF</sequence>
<feature type="non-terminal residue" evidence="1">
    <location>
        <position position="1"/>
    </location>
</feature>
<dbReference type="Proteomes" id="UP000576480">
    <property type="component" value="Unassembled WGS sequence"/>
</dbReference>
<protein>
    <submittedName>
        <fullName evidence="1">Uncharacterized protein</fullName>
    </submittedName>
</protein>
<organism evidence="1 2">
    <name type="scientific">Candidatus Hakubella thermalkaliphila</name>
    <dbReference type="NCBI Taxonomy" id="2754717"/>
    <lineage>
        <taxon>Bacteria</taxon>
        <taxon>Bacillati</taxon>
        <taxon>Actinomycetota</taxon>
        <taxon>Actinomycetota incertae sedis</taxon>
        <taxon>Candidatus Hakubellales</taxon>
        <taxon>Candidatus Hakubellaceae</taxon>
        <taxon>Candidatus Hakubella</taxon>
    </lineage>
</organism>